<sequence>MFSWQLPVAKGLHSAETFVEHSPPPGRYDCRRPLNPLNLPSSFGASRTDYDCGDSFVPTPCYGYHSYPELSKPGRIKMVKRKDMLFTCNEGNKEFSRQSTRLANRDSISG</sequence>
<name>A0AAE1A070_9GAST</name>
<comment type="caution">
    <text evidence="1">The sequence shown here is derived from an EMBL/GenBank/DDBJ whole genome shotgun (WGS) entry which is preliminary data.</text>
</comment>
<reference evidence="1" key="1">
    <citation type="journal article" date="2023" name="G3 (Bethesda)">
        <title>A reference genome for the long-term kleptoplast-retaining sea slug Elysia crispata morphotype clarki.</title>
        <authorList>
            <person name="Eastman K.E."/>
            <person name="Pendleton A.L."/>
            <person name="Shaikh M.A."/>
            <person name="Suttiyut T."/>
            <person name="Ogas R."/>
            <person name="Tomko P."/>
            <person name="Gavelis G."/>
            <person name="Widhalm J.R."/>
            <person name="Wisecaver J.H."/>
        </authorList>
    </citation>
    <scope>NUCLEOTIDE SEQUENCE</scope>
    <source>
        <strain evidence="1">ECLA1</strain>
    </source>
</reference>
<dbReference type="Proteomes" id="UP001283361">
    <property type="component" value="Unassembled WGS sequence"/>
</dbReference>
<dbReference type="EMBL" id="JAWDGP010002895">
    <property type="protein sequence ID" value="KAK3778690.1"/>
    <property type="molecule type" value="Genomic_DNA"/>
</dbReference>
<organism evidence="1 2">
    <name type="scientific">Elysia crispata</name>
    <name type="common">lettuce slug</name>
    <dbReference type="NCBI Taxonomy" id="231223"/>
    <lineage>
        <taxon>Eukaryota</taxon>
        <taxon>Metazoa</taxon>
        <taxon>Spiralia</taxon>
        <taxon>Lophotrochozoa</taxon>
        <taxon>Mollusca</taxon>
        <taxon>Gastropoda</taxon>
        <taxon>Heterobranchia</taxon>
        <taxon>Euthyneura</taxon>
        <taxon>Panpulmonata</taxon>
        <taxon>Sacoglossa</taxon>
        <taxon>Placobranchoidea</taxon>
        <taxon>Plakobranchidae</taxon>
        <taxon>Elysia</taxon>
    </lineage>
</organism>
<proteinExistence type="predicted"/>
<evidence type="ECO:0000313" key="1">
    <source>
        <dbReference type="EMBL" id="KAK3778690.1"/>
    </source>
</evidence>
<evidence type="ECO:0000313" key="2">
    <source>
        <dbReference type="Proteomes" id="UP001283361"/>
    </source>
</evidence>
<keyword evidence="2" id="KW-1185">Reference proteome</keyword>
<accession>A0AAE1A070</accession>
<protein>
    <submittedName>
        <fullName evidence="1">Uncharacterized protein</fullName>
    </submittedName>
</protein>
<dbReference type="AlphaFoldDB" id="A0AAE1A070"/>
<gene>
    <name evidence="1" type="ORF">RRG08_012963</name>
</gene>